<dbReference type="OrthoDB" id="110024at2759"/>
<dbReference type="Gene3D" id="1.10.287.110">
    <property type="entry name" value="DnaJ domain"/>
    <property type="match status" value="1"/>
</dbReference>
<dbReference type="InterPro" id="IPR051938">
    <property type="entry name" value="Apopto_cytoskel_mod"/>
</dbReference>
<dbReference type="SUPFAM" id="SSF46565">
    <property type="entry name" value="Chaperone J-domain"/>
    <property type="match status" value="1"/>
</dbReference>
<dbReference type="EMBL" id="CAJOBI010070313">
    <property type="protein sequence ID" value="CAF4454758.1"/>
    <property type="molecule type" value="Genomic_DNA"/>
</dbReference>
<evidence type="ECO:0000313" key="4">
    <source>
        <dbReference type="EMBL" id="CAF1564184.1"/>
    </source>
</evidence>
<dbReference type="Proteomes" id="UP000663887">
    <property type="component" value="Unassembled WGS sequence"/>
</dbReference>
<reference evidence="6" key="1">
    <citation type="submission" date="2021-02" db="EMBL/GenBank/DDBJ databases">
        <authorList>
            <person name="Nowell W R."/>
        </authorList>
    </citation>
    <scope>NUCLEOTIDE SEQUENCE</scope>
</reference>
<keyword evidence="1" id="KW-0143">Chaperone</keyword>
<proteinExistence type="predicted"/>
<feature type="transmembrane region" description="Helical" evidence="2">
    <location>
        <begin position="250"/>
        <end position="275"/>
    </location>
</feature>
<dbReference type="Proteomes" id="UP000663842">
    <property type="component" value="Unassembled WGS sequence"/>
</dbReference>
<dbReference type="Pfam" id="PF00226">
    <property type="entry name" value="DnaJ"/>
    <property type="match status" value="1"/>
</dbReference>
<accession>A0A817AN62</accession>
<dbReference type="Proteomes" id="UP000663824">
    <property type="component" value="Unassembled WGS sequence"/>
</dbReference>
<evidence type="ECO:0000313" key="5">
    <source>
        <dbReference type="EMBL" id="CAF2142215.1"/>
    </source>
</evidence>
<dbReference type="EMBL" id="CAJNRE010021454">
    <property type="protein sequence ID" value="CAF2258430.1"/>
    <property type="molecule type" value="Genomic_DNA"/>
</dbReference>
<evidence type="ECO:0000313" key="8">
    <source>
        <dbReference type="EMBL" id="CAF4454758.1"/>
    </source>
</evidence>
<organism evidence="6 9">
    <name type="scientific">Rotaria magnacalcarata</name>
    <dbReference type="NCBI Taxonomy" id="392030"/>
    <lineage>
        <taxon>Eukaryota</taxon>
        <taxon>Metazoa</taxon>
        <taxon>Spiralia</taxon>
        <taxon>Gnathifera</taxon>
        <taxon>Rotifera</taxon>
        <taxon>Eurotatoria</taxon>
        <taxon>Bdelloidea</taxon>
        <taxon>Philodinida</taxon>
        <taxon>Philodinidae</taxon>
        <taxon>Rotaria</taxon>
    </lineage>
</organism>
<dbReference type="InterPro" id="IPR018253">
    <property type="entry name" value="DnaJ_domain_CS"/>
</dbReference>
<dbReference type="Proteomes" id="UP000676336">
    <property type="component" value="Unassembled WGS sequence"/>
</dbReference>
<protein>
    <recommendedName>
        <fullName evidence="3">J domain-containing protein</fullName>
    </recommendedName>
</protein>
<evidence type="ECO:0000256" key="2">
    <source>
        <dbReference type="SAM" id="Phobius"/>
    </source>
</evidence>
<dbReference type="PANTHER" id="PTHR44145:SF3">
    <property type="entry name" value="DNAJ HOMOLOG SUBFAMILY A MEMBER 3, MITOCHONDRIAL"/>
    <property type="match status" value="1"/>
</dbReference>
<keyword evidence="2" id="KW-0472">Membrane</keyword>
<evidence type="ECO:0000313" key="9">
    <source>
        <dbReference type="Proteomes" id="UP000663824"/>
    </source>
</evidence>
<dbReference type="InterPro" id="IPR036869">
    <property type="entry name" value="J_dom_sf"/>
</dbReference>
<dbReference type="PROSITE" id="PS50076">
    <property type="entry name" value="DNAJ_2"/>
    <property type="match status" value="1"/>
</dbReference>
<dbReference type="PRINTS" id="PR00625">
    <property type="entry name" value="JDOMAIN"/>
</dbReference>
<gene>
    <name evidence="4" type="ORF">KQP761_LOCUS18612</name>
    <name evidence="6" type="ORF">MBJ925_LOCUS38385</name>
    <name evidence="8" type="ORF">SMN809_LOCUS32880</name>
    <name evidence="7" type="ORF">UXM345_LOCUS35379</name>
    <name evidence="5" type="ORF">XDN619_LOCUS26941</name>
</gene>
<dbReference type="AlphaFoldDB" id="A0A817AN62"/>
<comment type="caution">
    <text evidence="6">The sequence shown here is derived from an EMBL/GenBank/DDBJ whole genome shotgun (WGS) entry which is preliminary data.</text>
</comment>
<dbReference type="CDD" id="cd06257">
    <property type="entry name" value="DnaJ"/>
    <property type="match status" value="1"/>
</dbReference>
<dbReference type="Proteomes" id="UP000663834">
    <property type="component" value="Unassembled WGS sequence"/>
</dbReference>
<sequence length="439" mass="51312">MQRLLKHSCRWSTLFYHRAFIHDSSSTARMGVPFTFDDSKALDHFNRWRRSFWLAPGDWKTTSVTLTRRYLPCWSFSLKGSAYAEAYVKRGSWLLGGTEWHALGDPVTLPNVDLSDINVYAAHNYDRQHIVEIDMKIDDTLQSIDVSSLNNDIIDEWTIDRDTAFEIGWDLVIVNEIQNLSIKKLTEHKKDEYRITSIRFRTENEIQKLVYFPVYIVDYQYGNRQFQCLINGRTGKVAGSRQFSRLKITAIVMGVIYPACIMSLISIVTFVIYAFTHRFVAIPIALLTIGLTLPVVTMSSLVIGRYARDYSHLYRGKRDIREWLDFKKQNPNFFTDKHFDARQTSETFTRQRTQETKSSYSLEVGPDFYQILGINRVASNTDIKQAYLLKVKEFHPDRNVGNKEIEEKFKLINQAYAILSNPEQRQLFDTYGYEHVKYK</sequence>
<dbReference type="SMART" id="SM00271">
    <property type="entry name" value="DnaJ"/>
    <property type="match status" value="1"/>
</dbReference>
<feature type="transmembrane region" description="Helical" evidence="2">
    <location>
        <begin position="281"/>
        <end position="307"/>
    </location>
</feature>
<evidence type="ECO:0000256" key="1">
    <source>
        <dbReference type="ARBA" id="ARBA00023186"/>
    </source>
</evidence>
<feature type="domain" description="J" evidence="3">
    <location>
        <begin position="367"/>
        <end position="432"/>
    </location>
</feature>
<evidence type="ECO:0000313" key="7">
    <source>
        <dbReference type="EMBL" id="CAF4338347.1"/>
    </source>
</evidence>
<evidence type="ECO:0000313" key="6">
    <source>
        <dbReference type="EMBL" id="CAF2258430.1"/>
    </source>
</evidence>
<dbReference type="EMBL" id="CAJOBF010014332">
    <property type="protein sequence ID" value="CAF4338347.1"/>
    <property type="molecule type" value="Genomic_DNA"/>
</dbReference>
<dbReference type="InterPro" id="IPR001623">
    <property type="entry name" value="DnaJ_domain"/>
</dbReference>
<name>A0A817AN62_9BILA</name>
<keyword evidence="2" id="KW-1133">Transmembrane helix</keyword>
<dbReference type="EMBL" id="CAJNRG010012681">
    <property type="protein sequence ID" value="CAF2142215.1"/>
    <property type="molecule type" value="Genomic_DNA"/>
</dbReference>
<evidence type="ECO:0000259" key="3">
    <source>
        <dbReference type="PROSITE" id="PS50076"/>
    </source>
</evidence>
<dbReference type="PANTHER" id="PTHR44145">
    <property type="entry name" value="DNAJ HOMOLOG SUBFAMILY A MEMBER 3, MITOCHONDRIAL"/>
    <property type="match status" value="1"/>
</dbReference>
<dbReference type="EMBL" id="CAJNOW010009499">
    <property type="protein sequence ID" value="CAF1564184.1"/>
    <property type="molecule type" value="Genomic_DNA"/>
</dbReference>
<dbReference type="PROSITE" id="PS00636">
    <property type="entry name" value="DNAJ_1"/>
    <property type="match status" value="1"/>
</dbReference>
<keyword evidence="2" id="KW-0812">Transmembrane</keyword>